<evidence type="ECO:0000256" key="2">
    <source>
        <dbReference type="SAM" id="SignalP"/>
    </source>
</evidence>
<comment type="caution">
    <text evidence="3">The sequence shown here is derived from an EMBL/GenBank/DDBJ whole genome shotgun (WGS) entry which is preliminary data.</text>
</comment>
<keyword evidence="1" id="KW-1133">Transmembrane helix</keyword>
<gene>
    <name evidence="3" type="ORF">UR64_C0001G0013</name>
</gene>
<keyword evidence="1" id="KW-0812">Transmembrane</keyword>
<evidence type="ECO:0000313" key="3">
    <source>
        <dbReference type="EMBL" id="KKP66934.1"/>
    </source>
</evidence>
<reference evidence="3 4" key="1">
    <citation type="journal article" date="2015" name="Nature">
        <title>rRNA introns, odd ribosomes, and small enigmatic genomes across a large radiation of phyla.</title>
        <authorList>
            <person name="Brown C.T."/>
            <person name="Hug L.A."/>
            <person name="Thomas B.C."/>
            <person name="Sharon I."/>
            <person name="Castelle C.J."/>
            <person name="Singh A."/>
            <person name="Wilkins M.J."/>
            <person name="Williams K.H."/>
            <person name="Banfield J.F."/>
        </authorList>
    </citation>
    <scope>NUCLEOTIDE SEQUENCE [LARGE SCALE GENOMIC DNA]</scope>
</reference>
<feature type="signal peptide" evidence="2">
    <location>
        <begin position="1"/>
        <end position="27"/>
    </location>
</feature>
<dbReference type="EMBL" id="LBPY01000001">
    <property type="protein sequence ID" value="KKP66934.1"/>
    <property type="molecule type" value="Genomic_DNA"/>
</dbReference>
<dbReference type="Proteomes" id="UP000034952">
    <property type="component" value="Unassembled WGS sequence"/>
</dbReference>
<organism evidence="3 4">
    <name type="scientific">Candidatus Nomurabacteria bacterium GW2011_GWE1_35_16</name>
    <dbReference type="NCBI Taxonomy" id="1618761"/>
    <lineage>
        <taxon>Bacteria</taxon>
        <taxon>Candidatus Nomuraibacteriota</taxon>
    </lineage>
</organism>
<keyword evidence="2" id="KW-0732">Signal</keyword>
<evidence type="ECO:0000256" key="1">
    <source>
        <dbReference type="SAM" id="Phobius"/>
    </source>
</evidence>
<proteinExistence type="predicted"/>
<feature type="transmembrane region" description="Helical" evidence="1">
    <location>
        <begin position="205"/>
        <end position="225"/>
    </location>
</feature>
<accession>A0A0G0BC50</accession>
<protein>
    <submittedName>
        <fullName evidence="3">Uncharacterized protein</fullName>
    </submittedName>
</protein>
<name>A0A0G0BC50_9BACT</name>
<sequence length="239" mass="26337">MKNKTLKNLIALGALAVFVLGFDFASAAVYAYPSSWTIPVSSNSMQDYYQSDYNYSNNYNNYNSNQYGYVQQQSTQQPYYYVQPQVKYVTQPTTTQIQYVPQQTVQYVPSQQTVKYVNTVPNTNSNLGASVVRSNTITTVNKNTGATGNTGQYVSYDANNPNVMLASAYGAYNGQQVIQPQVVNDTNGVTALTVKGSGGFMPSSVFQWFLIVLLILGIIIVARMVSKSFSRDPHGTVAH</sequence>
<dbReference type="AlphaFoldDB" id="A0A0G0BC50"/>
<keyword evidence="1" id="KW-0472">Membrane</keyword>
<evidence type="ECO:0000313" key="4">
    <source>
        <dbReference type="Proteomes" id="UP000034952"/>
    </source>
</evidence>
<feature type="chain" id="PRO_5002531344" evidence="2">
    <location>
        <begin position="28"/>
        <end position="239"/>
    </location>
</feature>